<comment type="similarity">
    <text evidence="1">Belongs to the cytochrome P450 family.</text>
</comment>
<reference evidence="2 3" key="1">
    <citation type="submission" date="2020-10" db="EMBL/GenBank/DDBJ databases">
        <title>The Coptis chinensis genome and diversification of protoberbering-type alkaloids.</title>
        <authorList>
            <person name="Wang B."/>
            <person name="Shu S."/>
            <person name="Song C."/>
            <person name="Liu Y."/>
        </authorList>
    </citation>
    <scope>NUCLEOTIDE SEQUENCE [LARGE SCALE GENOMIC DNA]</scope>
    <source>
        <strain evidence="2">HL-2020</strain>
        <tissue evidence="2">Leaf</tissue>
    </source>
</reference>
<gene>
    <name evidence="2" type="ORF">IFM89_024742</name>
</gene>
<dbReference type="SUPFAM" id="SSF48264">
    <property type="entry name" value="Cytochrome P450"/>
    <property type="match status" value="1"/>
</dbReference>
<dbReference type="PANTHER" id="PTHR47950:SF14">
    <property type="entry name" value="CYTOCHROME P450 76A2-LIKE ISOFORM X1"/>
    <property type="match status" value="1"/>
</dbReference>
<protein>
    <recommendedName>
        <fullName evidence="4">Cytochrome P450</fullName>
    </recommendedName>
</protein>
<dbReference type="PANTHER" id="PTHR47950">
    <property type="entry name" value="CYTOCHROME P450, FAMILY 76, SUBFAMILY C, POLYPEPTIDE 5-RELATED"/>
    <property type="match status" value="1"/>
</dbReference>
<sequence length="152" mass="17679">MTELLRNPGVMRKVQEELDQVVGQNKCIEESKIGDLHYLQAVLKETLRLHPPVPLLVPHRAMEDTKFMSYSIPKDTQILVNVWAIGRDPVCWDDPWSFKPERFFRSNTDYKGHHFQFIPFWSRTSDVCRPTTGASHASPCPRFIDSFFRMGS</sequence>
<dbReference type="InterPro" id="IPR002401">
    <property type="entry name" value="Cyt_P450_E_grp-I"/>
</dbReference>
<dbReference type="EMBL" id="JADFTS010000008">
    <property type="protein sequence ID" value="KAF9593738.1"/>
    <property type="molecule type" value="Genomic_DNA"/>
</dbReference>
<dbReference type="Gene3D" id="1.10.630.10">
    <property type="entry name" value="Cytochrome P450"/>
    <property type="match status" value="1"/>
</dbReference>
<organism evidence="2 3">
    <name type="scientific">Coptis chinensis</name>
    <dbReference type="NCBI Taxonomy" id="261450"/>
    <lineage>
        <taxon>Eukaryota</taxon>
        <taxon>Viridiplantae</taxon>
        <taxon>Streptophyta</taxon>
        <taxon>Embryophyta</taxon>
        <taxon>Tracheophyta</taxon>
        <taxon>Spermatophyta</taxon>
        <taxon>Magnoliopsida</taxon>
        <taxon>Ranunculales</taxon>
        <taxon>Ranunculaceae</taxon>
        <taxon>Coptidoideae</taxon>
        <taxon>Coptis</taxon>
    </lineage>
</organism>
<dbReference type="InterPro" id="IPR001128">
    <property type="entry name" value="Cyt_P450"/>
</dbReference>
<proteinExistence type="inferred from homology"/>
<dbReference type="GO" id="GO:0044550">
    <property type="term" value="P:secondary metabolite biosynthetic process"/>
    <property type="evidence" value="ECO:0007669"/>
    <property type="project" value="UniProtKB-ARBA"/>
</dbReference>
<dbReference type="PRINTS" id="PR00463">
    <property type="entry name" value="EP450I"/>
</dbReference>
<evidence type="ECO:0008006" key="4">
    <source>
        <dbReference type="Google" id="ProtNLM"/>
    </source>
</evidence>
<dbReference type="GO" id="GO:0020037">
    <property type="term" value="F:heme binding"/>
    <property type="evidence" value="ECO:0007669"/>
    <property type="project" value="InterPro"/>
</dbReference>
<dbReference type="GO" id="GO:0004497">
    <property type="term" value="F:monooxygenase activity"/>
    <property type="evidence" value="ECO:0007669"/>
    <property type="project" value="InterPro"/>
</dbReference>
<keyword evidence="3" id="KW-1185">Reference proteome</keyword>
<dbReference type="InterPro" id="IPR036396">
    <property type="entry name" value="Cyt_P450_sf"/>
</dbReference>
<accession>A0A835LFM1</accession>
<dbReference type="Proteomes" id="UP000631114">
    <property type="component" value="Unassembled WGS sequence"/>
</dbReference>
<dbReference type="GO" id="GO:0005506">
    <property type="term" value="F:iron ion binding"/>
    <property type="evidence" value="ECO:0007669"/>
    <property type="project" value="InterPro"/>
</dbReference>
<evidence type="ECO:0000256" key="1">
    <source>
        <dbReference type="ARBA" id="ARBA00010617"/>
    </source>
</evidence>
<dbReference type="Pfam" id="PF00067">
    <property type="entry name" value="p450"/>
    <property type="match status" value="1"/>
</dbReference>
<dbReference type="AlphaFoldDB" id="A0A835LFM1"/>
<evidence type="ECO:0000313" key="3">
    <source>
        <dbReference type="Proteomes" id="UP000631114"/>
    </source>
</evidence>
<dbReference type="OrthoDB" id="6764281at2759"/>
<dbReference type="PRINTS" id="PR00385">
    <property type="entry name" value="P450"/>
</dbReference>
<name>A0A835LFM1_9MAGN</name>
<dbReference type="GO" id="GO:0016705">
    <property type="term" value="F:oxidoreductase activity, acting on paired donors, with incorporation or reduction of molecular oxygen"/>
    <property type="evidence" value="ECO:0007669"/>
    <property type="project" value="InterPro"/>
</dbReference>
<comment type="caution">
    <text evidence="2">The sequence shown here is derived from an EMBL/GenBank/DDBJ whole genome shotgun (WGS) entry which is preliminary data.</text>
</comment>
<evidence type="ECO:0000313" key="2">
    <source>
        <dbReference type="EMBL" id="KAF9593738.1"/>
    </source>
</evidence>